<dbReference type="AlphaFoldDB" id="A0A9P0HIY0"/>
<dbReference type="EMBL" id="OV725081">
    <property type="protein sequence ID" value="CAH1402959.1"/>
    <property type="molecule type" value="Genomic_DNA"/>
</dbReference>
<dbReference type="Proteomes" id="UP001152798">
    <property type="component" value="Chromosome 5"/>
</dbReference>
<organism evidence="1 2">
    <name type="scientific">Nezara viridula</name>
    <name type="common">Southern green stink bug</name>
    <name type="synonym">Cimex viridulus</name>
    <dbReference type="NCBI Taxonomy" id="85310"/>
    <lineage>
        <taxon>Eukaryota</taxon>
        <taxon>Metazoa</taxon>
        <taxon>Ecdysozoa</taxon>
        <taxon>Arthropoda</taxon>
        <taxon>Hexapoda</taxon>
        <taxon>Insecta</taxon>
        <taxon>Pterygota</taxon>
        <taxon>Neoptera</taxon>
        <taxon>Paraneoptera</taxon>
        <taxon>Hemiptera</taxon>
        <taxon>Heteroptera</taxon>
        <taxon>Panheteroptera</taxon>
        <taxon>Pentatomomorpha</taxon>
        <taxon>Pentatomoidea</taxon>
        <taxon>Pentatomidae</taxon>
        <taxon>Pentatominae</taxon>
        <taxon>Nezara</taxon>
    </lineage>
</organism>
<proteinExistence type="predicted"/>
<reference evidence="1" key="1">
    <citation type="submission" date="2022-01" db="EMBL/GenBank/DDBJ databases">
        <authorList>
            <person name="King R."/>
        </authorList>
    </citation>
    <scope>NUCLEOTIDE SEQUENCE</scope>
</reference>
<sequence length="88" mass="9493">MFVIQTLTHSRKGDLWGAKSPTCWRAAPLTGPLSVPDTSYEKACRRGSAPATPVLGAANRSLELTPSRIVVKKDSALKAEQAVAQRKF</sequence>
<evidence type="ECO:0000313" key="2">
    <source>
        <dbReference type="Proteomes" id="UP001152798"/>
    </source>
</evidence>
<dbReference type="OrthoDB" id="6147547at2759"/>
<gene>
    <name evidence="1" type="ORF">NEZAVI_LOCUS11649</name>
</gene>
<accession>A0A9P0HIY0</accession>
<name>A0A9P0HIY0_NEZVI</name>
<protein>
    <submittedName>
        <fullName evidence="1">Uncharacterized protein</fullName>
    </submittedName>
</protein>
<keyword evidence="2" id="KW-1185">Reference proteome</keyword>
<evidence type="ECO:0000313" key="1">
    <source>
        <dbReference type="EMBL" id="CAH1402959.1"/>
    </source>
</evidence>